<feature type="non-terminal residue" evidence="1">
    <location>
        <position position="1"/>
    </location>
</feature>
<accession>A0AAD8YSI0</accession>
<dbReference type="EMBL" id="JAROKS010000025">
    <property type="protein sequence ID" value="KAK1786402.1"/>
    <property type="molecule type" value="Genomic_DNA"/>
</dbReference>
<reference evidence="1" key="1">
    <citation type="submission" date="2023-03" db="EMBL/GenBank/DDBJ databases">
        <title>Electrophorus voltai genome.</title>
        <authorList>
            <person name="Bian C."/>
        </authorList>
    </citation>
    <scope>NUCLEOTIDE SEQUENCE</scope>
    <source>
        <strain evidence="1">CB-2022</strain>
        <tissue evidence="1">Muscle</tissue>
    </source>
</reference>
<protein>
    <recommendedName>
        <fullName evidence="3">Endonuclease/exonuclease/phosphatase domain-containing protein</fullName>
    </recommendedName>
</protein>
<name>A0AAD8YSI0_9TELE</name>
<keyword evidence="2" id="KW-1185">Reference proteome</keyword>
<dbReference type="AlphaFoldDB" id="A0AAD8YSI0"/>
<evidence type="ECO:0008006" key="3">
    <source>
        <dbReference type="Google" id="ProtNLM"/>
    </source>
</evidence>
<comment type="caution">
    <text evidence="1">The sequence shown here is derived from an EMBL/GenBank/DDBJ whole genome shotgun (WGS) entry which is preliminary data.</text>
</comment>
<dbReference type="Proteomes" id="UP001239994">
    <property type="component" value="Unassembled WGS sequence"/>
</dbReference>
<proteinExistence type="predicted"/>
<evidence type="ECO:0000313" key="1">
    <source>
        <dbReference type="EMBL" id="KAK1786402.1"/>
    </source>
</evidence>
<evidence type="ECO:0000313" key="2">
    <source>
        <dbReference type="Proteomes" id="UP001239994"/>
    </source>
</evidence>
<sequence>MGMTKPSGLQPADATPAERNCLRLTKIHNFGRWNIHSLNTGKLYIVKDEMERLSIDILGLDPAGLCSHHGRRRRRCRKFYGDLQQAIDQVPTKDTIFIAGDFNAKV</sequence>
<organism evidence="1 2">
    <name type="scientific">Electrophorus voltai</name>
    <dbReference type="NCBI Taxonomy" id="2609070"/>
    <lineage>
        <taxon>Eukaryota</taxon>
        <taxon>Metazoa</taxon>
        <taxon>Chordata</taxon>
        <taxon>Craniata</taxon>
        <taxon>Vertebrata</taxon>
        <taxon>Euteleostomi</taxon>
        <taxon>Actinopterygii</taxon>
        <taxon>Neopterygii</taxon>
        <taxon>Teleostei</taxon>
        <taxon>Ostariophysi</taxon>
        <taxon>Gymnotiformes</taxon>
        <taxon>Gymnotoidei</taxon>
        <taxon>Gymnotidae</taxon>
        <taxon>Electrophorus</taxon>
    </lineage>
</organism>
<gene>
    <name evidence="1" type="ORF">P4O66_018090</name>
</gene>